<sequence length="163" mass="17365">MASLRFLLLSFAGRIGRGRFWLGVLLLFLATAILSALALWLGFGMTESRDGYSVINGIRTDFTGFRAAPSPVVSFLISLLLVGPWLAIAVKRRHDRGSAGYDVMAFTALNLLSQLFALVGIGGGIINALGLVVSIWALVLLVQLGFLAGTRGDNAYGPDPLAR</sequence>
<dbReference type="Proteomes" id="UP000654108">
    <property type="component" value="Unassembled WGS sequence"/>
</dbReference>
<keyword evidence="1" id="KW-0472">Membrane</keyword>
<feature type="transmembrane region" description="Helical" evidence="1">
    <location>
        <begin position="72"/>
        <end position="90"/>
    </location>
</feature>
<keyword evidence="1" id="KW-0812">Transmembrane</keyword>
<dbReference type="AlphaFoldDB" id="A0A927IQI9"/>
<dbReference type="RefSeq" id="WP_191774785.1">
    <property type="nucleotide sequence ID" value="NZ_JACYFU010000002.1"/>
</dbReference>
<evidence type="ECO:0000256" key="1">
    <source>
        <dbReference type="SAM" id="Phobius"/>
    </source>
</evidence>
<comment type="caution">
    <text evidence="2">The sequence shown here is derived from an EMBL/GenBank/DDBJ whole genome shotgun (WGS) entry which is preliminary data.</text>
</comment>
<keyword evidence="3" id="KW-1185">Reference proteome</keyword>
<organism evidence="2 3">
    <name type="scientific">Devosia oryzisoli</name>
    <dbReference type="NCBI Taxonomy" id="2774138"/>
    <lineage>
        <taxon>Bacteria</taxon>
        <taxon>Pseudomonadati</taxon>
        <taxon>Pseudomonadota</taxon>
        <taxon>Alphaproteobacteria</taxon>
        <taxon>Hyphomicrobiales</taxon>
        <taxon>Devosiaceae</taxon>
        <taxon>Devosia</taxon>
    </lineage>
</organism>
<keyword evidence="1" id="KW-1133">Transmembrane helix</keyword>
<reference evidence="2" key="1">
    <citation type="submission" date="2020-09" db="EMBL/GenBank/DDBJ databases">
        <title>Genome seq and assembly of Devosia sp.</title>
        <authorList>
            <person name="Chhetri G."/>
        </authorList>
    </citation>
    <scope>NUCLEOTIDE SEQUENCE</scope>
    <source>
        <strain evidence="2">PTR5</strain>
    </source>
</reference>
<gene>
    <name evidence="2" type="ORF">IC608_09380</name>
</gene>
<dbReference type="EMBL" id="JACYFU010000002">
    <property type="protein sequence ID" value="MBD8065685.1"/>
    <property type="molecule type" value="Genomic_DNA"/>
</dbReference>
<dbReference type="Pfam" id="PF05656">
    <property type="entry name" value="DUF805"/>
    <property type="match status" value="1"/>
</dbReference>
<evidence type="ECO:0000313" key="2">
    <source>
        <dbReference type="EMBL" id="MBD8065685.1"/>
    </source>
</evidence>
<dbReference type="InterPro" id="IPR008523">
    <property type="entry name" value="DUF805"/>
</dbReference>
<feature type="transmembrane region" description="Helical" evidence="1">
    <location>
        <begin position="128"/>
        <end position="148"/>
    </location>
</feature>
<protein>
    <submittedName>
        <fullName evidence="2">DUF805 domain-containing protein</fullName>
    </submittedName>
</protein>
<feature type="transmembrane region" description="Helical" evidence="1">
    <location>
        <begin position="20"/>
        <end position="43"/>
    </location>
</feature>
<dbReference type="GO" id="GO:0005886">
    <property type="term" value="C:plasma membrane"/>
    <property type="evidence" value="ECO:0007669"/>
    <property type="project" value="TreeGrafter"/>
</dbReference>
<name>A0A927IQI9_9HYPH</name>
<feature type="transmembrane region" description="Helical" evidence="1">
    <location>
        <begin position="102"/>
        <end position="122"/>
    </location>
</feature>
<dbReference type="PANTHER" id="PTHR34980">
    <property type="entry name" value="INNER MEMBRANE PROTEIN-RELATED-RELATED"/>
    <property type="match status" value="1"/>
</dbReference>
<dbReference type="PANTHER" id="PTHR34980:SF3">
    <property type="entry name" value="BLR8105 PROTEIN"/>
    <property type="match status" value="1"/>
</dbReference>
<evidence type="ECO:0000313" key="3">
    <source>
        <dbReference type="Proteomes" id="UP000654108"/>
    </source>
</evidence>
<accession>A0A927IQI9</accession>
<proteinExistence type="predicted"/>